<evidence type="ECO:0000313" key="7">
    <source>
        <dbReference type="Proteomes" id="UP000004367"/>
    </source>
</evidence>
<evidence type="ECO:0000256" key="3">
    <source>
        <dbReference type="ARBA" id="ARBA00022833"/>
    </source>
</evidence>
<evidence type="ECO:0000313" key="6">
    <source>
        <dbReference type="EMBL" id="GAB47231.1"/>
    </source>
</evidence>
<dbReference type="GO" id="GO:0008270">
    <property type="term" value="F:zinc ion binding"/>
    <property type="evidence" value="ECO:0007669"/>
    <property type="project" value="UniProtKB-KW"/>
</dbReference>
<evidence type="ECO:0000259" key="5">
    <source>
        <dbReference type="Pfam" id="PF01258"/>
    </source>
</evidence>
<feature type="zinc finger region" description="dksA C4-type" evidence="4">
    <location>
        <begin position="84"/>
        <end position="108"/>
    </location>
</feature>
<dbReference type="InterPro" id="IPR000962">
    <property type="entry name" value="Znf_DskA_TraR"/>
</dbReference>
<dbReference type="PANTHER" id="PTHR33823:SF4">
    <property type="entry name" value="GENERAL STRESS PROTEIN 16O"/>
    <property type="match status" value="1"/>
</dbReference>
<dbReference type="Pfam" id="PF01258">
    <property type="entry name" value="zf-dskA_traR"/>
    <property type="match status" value="1"/>
</dbReference>
<protein>
    <recommendedName>
        <fullName evidence="5">Zinc finger DksA/TraR C4-type domain-containing protein</fullName>
    </recommendedName>
</protein>
<dbReference type="SUPFAM" id="SSF57716">
    <property type="entry name" value="Glucocorticoid receptor-like (DNA-binding domain)"/>
    <property type="match status" value="1"/>
</dbReference>
<accession>H5UNC3</accession>
<feature type="domain" description="Zinc finger DksA/TraR C4-type" evidence="5">
    <location>
        <begin position="82"/>
        <end position="111"/>
    </location>
</feature>
<sequence length="112" mass="12082">MGLTEALREARAEVAARVAEFDETTRILAEARGDSDTDDEHDPEGTTIAWDRAVSAATADSARQRLADVETALARVEAGWDGTCVGCGRPIPVERLAVRPQADRCVECASRR</sequence>
<proteinExistence type="predicted"/>
<dbReference type="eggNOG" id="COG1734">
    <property type="taxonomic scope" value="Bacteria"/>
</dbReference>
<evidence type="ECO:0000256" key="4">
    <source>
        <dbReference type="PROSITE-ProRule" id="PRU00510"/>
    </source>
</evidence>
<keyword evidence="1" id="KW-0479">Metal-binding</keyword>
<dbReference type="PROSITE" id="PS51128">
    <property type="entry name" value="ZF_DKSA_2"/>
    <property type="match status" value="1"/>
</dbReference>
<dbReference type="AlphaFoldDB" id="H5UNC3"/>
<reference evidence="6 7" key="1">
    <citation type="submission" date="2012-02" db="EMBL/GenBank/DDBJ databases">
        <title>Whole genome shotgun sequence of Mobilicoccus pelagius NBRC 104925.</title>
        <authorList>
            <person name="Yoshida Y."/>
            <person name="Hosoyama A."/>
            <person name="Tsuchikane K."/>
            <person name="Katsumata H."/>
            <person name="Yamazaki S."/>
            <person name="Fujita N."/>
        </authorList>
    </citation>
    <scope>NUCLEOTIDE SEQUENCE [LARGE SCALE GENOMIC DNA]</scope>
    <source>
        <strain evidence="6 7">NBRC 104925</strain>
    </source>
</reference>
<name>H5UNC3_9MICO</name>
<dbReference type="STRING" id="1089455.MOPEL_007_00470"/>
<keyword evidence="3" id="KW-0862">Zinc</keyword>
<keyword evidence="2" id="KW-0863">Zinc-finger</keyword>
<dbReference type="PANTHER" id="PTHR33823">
    <property type="entry name" value="RNA POLYMERASE-BINDING TRANSCRIPTION FACTOR DKSA-RELATED"/>
    <property type="match status" value="1"/>
</dbReference>
<keyword evidence="7" id="KW-1185">Reference proteome</keyword>
<comment type="caution">
    <text evidence="6">The sequence shown here is derived from an EMBL/GenBank/DDBJ whole genome shotgun (WGS) entry which is preliminary data.</text>
</comment>
<dbReference type="EMBL" id="BAFE01000007">
    <property type="protein sequence ID" value="GAB47231.1"/>
    <property type="molecule type" value="Genomic_DNA"/>
</dbReference>
<evidence type="ECO:0000256" key="1">
    <source>
        <dbReference type="ARBA" id="ARBA00022723"/>
    </source>
</evidence>
<evidence type="ECO:0000256" key="2">
    <source>
        <dbReference type="ARBA" id="ARBA00022771"/>
    </source>
</evidence>
<dbReference type="Gene3D" id="1.20.120.910">
    <property type="entry name" value="DksA, coiled-coil domain"/>
    <property type="match status" value="1"/>
</dbReference>
<organism evidence="6 7">
    <name type="scientific">Mobilicoccus pelagius NBRC 104925</name>
    <dbReference type="NCBI Taxonomy" id="1089455"/>
    <lineage>
        <taxon>Bacteria</taxon>
        <taxon>Bacillati</taxon>
        <taxon>Actinomycetota</taxon>
        <taxon>Actinomycetes</taxon>
        <taxon>Micrococcales</taxon>
        <taxon>Dermatophilaceae</taxon>
        <taxon>Mobilicoccus</taxon>
    </lineage>
</organism>
<gene>
    <name evidence="6" type="ORF">MOPEL_007_00470</name>
</gene>
<dbReference type="Proteomes" id="UP000004367">
    <property type="component" value="Unassembled WGS sequence"/>
</dbReference>